<evidence type="ECO:0000313" key="1">
    <source>
        <dbReference type="EMBL" id="CAI8619185.1"/>
    </source>
</evidence>
<gene>
    <name evidence="1" type="ORF">VFH_VI158520</name>
</gene>
<dbReference type="Proteomes" id="UP001157006">
    <property type="component" value="Chromosome 6"/>
</dbReference>
<protein>
    <submittedName>
        <fullName evidence="1">Uncharacterized protein</fullName>
    </submittedName>
</protein>
<organism evidence="1 2">
    <name type="scientific">Vicia faba</name>
    <name type="common">Broad bean</name>
    <name type="synonym">Faba vulgaris</name>
    <dbReference type="NCBI Taxonomy" id="3906"/>
    <lineage>
        <taxon>Eukaryota</taxon>
        <taxon>Viridiplantae</taxon>
        <taxon>Streptophyta</taxon>
        <taxon>Embryophyta</taxon>
        <taxon>Tracheophyta</taxon>
        <taxon>Spermatophyta</taxon>
        <taxon>Magnoliopsida</taxon>
        <taxon>eudicotyledons</taxon>
        <taxon>Gunneridae</taxon>
        <taxon>Pentapetalae</taxon>
        <taxon>rosids</taxon>
        <taxon>fabids</taxon>
        <taxon>Fabales</taxon>
        <taxon>Fabaceae</taxon>
        <taxon>Papilionoideae</taxon>
        <taxon>50 kb inversion clade</taxon>
        <taxon>NPAAA clade</taxon>
        <taxon>Hologalegina</taxon>
        <taxon>IRL clade</taxon>
        <taxon>Fabeae</taxon>
        <taxon>Vicia</taxon>
    </lineage>
</organism>
<sequence length="103" mass="12133">MVMKVERCNINATHFLHVLQSTTSLLNAAPTSTTRHRIFFMVFHYHPCKNEYLPFLSHPPDSSSTLFNFYLLDHYGHYFPNCHIIYYLSCSLYITSIYEDTTC</sequence>
<keyword evidence="2" id="KW-1185">Reference proteome</keyword>
<evidence type="ECO:0000313" key="2">
    <source>
        <dbReference type="Proteomes" id="UP001157006"/>
    </source>
</evidence>
<accession>A0AAV1BCI2</accession>
<proteinExistence type="predicted"/>
<name>A0AAV1BCI2_VICFA</name>
<reference evidence="1 2" key="1">
    <citation type="submission" date="2023-01" db="EMBL/GenBank/DDBJ databases">
        <authorList>
            <person name="Kreplak J."/>
        </authorList>
    </citation>
    <scope>NUCLEOTIDE SEQUENCE [LARGE SCALE GENOMIC DNA]</scope>
</reference>
<dbReference type="AlphaFoldDB" id="A0AAV1BCI2"/>
<dbReference type="EMBL" id="OX451741">
    <property type="protein sequence ID" value="CAI8619185.1"/>
    <property type="molecule type" value="Genomic_DNA"/>
</dbReference>